<dbReference type="PANTHER" id="PTHR43194">
    <property type="entry name" value="HYDROLASE ALPHA/BETA FOLD FAMILY"/>
    <property type="match status" value="1"/>
</dbReference>
<reference evidence="3 4" key="1">
    <citation type="submission" date="2016-01" db="EMBL/GenBank/DDBJ databases">
        <title>Complete genome sequence of a soil Actinobacterium, Isoptericola dokdonensis DS-3.</title>
        <authorList>
            <person name="Kwon S.-K."/>
            <person name="Kim J.F."/>
        </authorList>
    </citation>
    <scope>NUCLEOTIDE SEQUENCE [LARGE SCALE GENOMIC DNA]</scope>
    <source>
        <strain evidence="3 4">DS-3</strain>
    </source>
</reference>
<proteinExistence type="predicted"/>
<dbReference type="InterPro" id="IPR000073">
    <property type="entry name" value="AB_hydrolase_1"/>
</dbReference>
<dbReference type="Gene3D" id="3.40.50.1820">
    <property type="entry name" value="alpha/beta hydrolase"/>
    <property type="match status" value="1"/>
</dbReference>
<protein>
    <submittedName>
        <fullName evidence="3">2-succinyl-6-hydroxy-2, 4-cyclohexadiene-1-carboxylate synthase</fullName>
    </submittedName>
</protein>
<accession>A0A161HXJ3</accession>
<keyword evidence="4" id="KW-1185">Reference proteome</keyword>
<dbReference type="RefSeq" id="WP_232314291.1">
    <property type="nucleotide sequence ID" value="NZ_CP014209.1"/>
</dbReference>
<dbReference type="KEGG" id="ido:I598_1437"/>
<dbReference type="STRING" id="1300344.I598_1437"/>
<organism evidence="3 4">
    <name type="scientific">Isoptericola dokdonensis DS-3</name>
    <dbReference type="NCBI Taxonomy" id="1300344"/>
    <lineage>
        <taxon>Bacteria</taxon>
        <taxon>Bacillati</taxon>
        <taxon>Actinomycetota</taxon>
        <taxon>Actinomycetes</taxon>
        <taxon>Micrococcales</taxon>
        <taxon>Promicromonosporaceae</taxon>
        <taxon>Isoptericola</taxon>
    </lineage>
</organism>
<gene>
    <name evidence="3" type="ORF">I598_1437</name>
</gene>
<evidence type="ECO:0000313" key="4">
    <source>
        <dbReference type="Proteomes" id="UP000076794"/>
    </source>
</evidence>
<dbReference type="Proteomes" id="UP000076794">
    <property type="component" value="Chromosome"/>
</dbReference>
<name>A0A161HXJ3_9MICO</name>
<dbReference type="Pfam" id="PF12697">
    <property type="entry name" value="Abhydrolase_6"/>
    <property type="match status" value="1"/>
</dbReference>
<dbReference type="GO" id="GO:0003824">
    <property type="term" value="F:catalytic activity"/>
    <property type="evidence" value="ECO:0007669"/>
    <property type="project" value="UniProtKB-ARBA"/>
</dbReference>
<feature type="region of interest" description="Disordered" evidence="1">
    <location>
        <begin position="150"/>
        <end position="172"/>
    </location>
</feature>
<evidence type="ECO:0000259" key="2">
    <source>
        <dbReference type="Pfam" id="PF12697"/>
    </source>
</evidence>
<dbReference type="EMBL" id="CP014209">
    <property type="protein sequence ID" value="ANC30993.1"/>
    <property type="molecule type" value="Genomic_DNA"/>
</dbReference>
<dbReference type="PANTHER" id="PTHR43194:SF2">
    <property type="entry name" value="PEROXISOMAL MEMBRANE PROTEIN LPX1"/>
    <property type="match status" value="1"/>
</dbReference>
<dbReference type="SUPFAM" id="SSF53474">
    <property type="entry name" value="alpha/beta-Hydrolases"/>
    <property type="match status" value="1"/>
</dbReference>
<dbReference type="InterPro" id="IPR029058">
    <property type="entry name" value="AB_hydrolase_fold"/>
</dbReference>
<sequence length="274" mass="28741">MTALLLAPSLTAPPDVAPARRHGVVLVHGMRQSSRTWAAQEAYLAAAGHTVVPVDLPGHGRRIGQRFTLDAAHDVIDDAVESLPSGDPVVVVGQSLGGYTTLGWAARRATSTTHPLAGVVASGCSTDPFGKPVALYRGAADRVARTAASWRDRLPGRAGQTPRTSPDGSARPGWGLVTDALGALAGRSSLADLADVRVPVWFVNGARCHLRWQEQRYLRTAERGALVVVPRTGHDVQLEAPTVYNRILGRALSDFTRSGPLVGAAHGAGARLGS</sequence>
<dbReference type="AlphaFoldDB" id="A0A161HXJ3"/>
<dbReference type="PATRIC" id="fig|1300344.3.peg.1441"/>
<evidence type="ECO:0000256" key="1">
    <source>
        <dbReference type="SAM" id="MobiDB-lite"/>
    </source>
</evidence>
<feature type="domain" description="AB hydrolase-1" evidence="2">
    <location>
        <begin position="24"/>
        <end position="245"/>
    </location>
</feature>
<dbReference type="InterPro" id="IPR050228">
    <property type="entry name" value="Carboxylesterase_BioH"/>
</dbReference>
<evidence type="ECO:0000313" key="3">
    <source>
        <dbReference type="EMBL" id="ANC30993.1"/>
    </source>
</evidence>